<keyword evidence="1" id="KW-0812">Transmembrane</keyword>
<evidence type="ECO:0000256" key="1">
    <source>
        <dbReference type="SAM" id="Phobius"/>
    </source>
</evidence>
<feature type="transmembrane region" description="Helical" evidence="1">
    <location>
        <begin position="61"/>
        <end position="80"/>
    </location>
</feature>
<protein>
    <submittedName>
        <fullName evidence="2">Uncharacterized protein</fullName>
    </submittedName>
</protein>
<proteinExistence type="predicted"/>
<dbReference type="EMBL" id="HACM01000249">
    <property type="protein sequence ID" value="CRZ00691.1"/>
    <property type="molecule type" value="Transcribed_RNA"/>
</dbReference>
<name>A0A0H5QH76_9EUKA</name>
<reference evidence="2" key="1">
    <citation type="submission" date="2015-04" db="EMBL/GenBank/DDBJ databases">
        <title>The genome sequence of the plant pathogenic Rhizarian Plasmodiophora brassicae reveals insights in its biotrophic life cycle and the origin of chitin synthesis.</title>
        <authorList>
            <person name="Schwelm A."/>
            <person name="Fogelqvist J."/>
            <person name="Knaust A."/>
            <person name="Julke S."/>
            <person name="Lilja T."/>
            <person name="Dhandapani V."/>
            <person name="Bonilla-Rosso G."/>
            <person name="Karlsson M."/>
            <person name="Shevchenko A."/>
            <person name="Choi S.R."/>
            <person name="Kim H.G."/>
            <person name="Park J.Y."/>
            <person name="Lim Y.P."/>
            <person name="Ludwig-Muller J."/>
            <person name="Dixelius C."/>
        </authorList>
    </citation>
    <scope>NUCLEOTIDE SEQUENCE</scope>
    <source>
        <tissue evidence="2">Potato root galls</tissue>
    </source>
</reference>
<keyword evidence="1" id="KW-0472">Membrane</keyword>
<feature type="transmembrane region" description="Helical" evidence="1">
    <location>
        <begin position="114"/>
        <end position="132"/>
    </location>
</feature>
<feature type="non-terminal residue" evidence="2">
    <location>
        <position position="1"/>
    </location>
</feature>
<accession>A0A0H5QH76</accession>
<dbReference type="AlphaFoldDB" id="A0A0H5QH76"/>
<sequence>KRLHSSSKGMALQRPQCCKANLEQGLVVAGCFSLLMGIVIVKDIIVSFRPDARGQGLSQRLWLLILLAFISGSSFIWIRASYKRGKLMAKLSVLVSFLGLFMAVASSILYSSNWVFATPLYIYMLWATTSFYSKINDEEATAILPEFDM</sequence>
<feature type="transmembrane region" description="Helical" evidence="1">
    <location>
        <begin position="21"/>
        <end position="41"/>
    </location>
</feature>
<keyword evidence="1" id="KW-1133">Transmembrane helix</keyword>
<feature type="transmembrane region" description="Helical" evidence="1">
    <location>
        <begin position="87"/>
        <end position="108"/>
    </location>
</feature>
<organism evidence="2">
    <name type="scientific">Spongospora subterranea</name>
    <dbReference type="NCBI Taxonomy" id="70186"/>
    <lineage>
        <taxon>Eukaryota</taxon>
        <taxon>Sar</taxon>
        <taxon>Rhizaria</taxon>
        <taxon>Endomyxa</taxon>
        <taxon>Phytomyxea</taxon>
        <taxon>Plasmodiophorida</taxon>
        <taxon>Plasmodiophoridae</taxon>
        <taxon>Spongospora</taxon>
    </lineage>
</organism>
<evidence type="ECO:0000313" key="2">
    <source>
        <dbReference type="EMBL" id="CRZ00691.1"/>
    </source>
</evidence>